<comment type="caution">
    <text evidence="4">The sequence shown here is derived from an EMBL/GenBank/DDBJ whole genome shotgun (WGS) entry which is preliminary data.</text>
</comment>
<accession>A0AAW1U4Q2</accession>
<keyword evidence="2" id="KW-0238">DNA-binding</keyword>
<evidence type="ECO:0000313" key="5">
    <source>
        <dbReference type="Proteomes" id="UP001431783"/>
    </source>
</evidence>
<dbReference type="EMBL" id="JARQZJ010000044">
    <property type="protein sequence ID" value="KAK9877939.1"/>
    <property type="molecule type" value="Genomic_DNA"/>
</dbReference>
<gene>
    <name evidence="4" type="ORF">WA026_020161</name>
</gene>
<dbReference type="InterPro" id="IPR009057">
    <property type="entry name" value="Homeodomain-like_sf"/>
</dbReference>
<feature type="domain" description="HTH CENPB-type" evidence="3">
    <location>
        <begin position="1"/>
        <end position="44"/>
    </location>
</feature>
<reference evidence="4 5" key="1">
    <citation type="submission" date="2023-03" db="EMBL/GenBank/DDBJ databases">
        <title>Genome insight into feeding habits of ladybird beetles.</title>
        <authorList>
            <person name="Li H.-S."/>
            <person name="Huang Y.-H."/>
            <person name="Pang H."/>
        </authorList>
    </citation>
    <scope>NUCLEOTIDE SEQUENCE [LARGE SCALE GENOMIC DNA]</scope>
    <source>
        <strain evidence="4">SYSU_2023b</strain>
        <tissue evidence="4">Whole body</tissue>
    </source>
</reference>
<name>A0AAW1U4Q2_9CUCU</name>
<dbReference type="Proteomes" id="UP001431783">
    <property type="component" value="Unassembled WGS sequence"/>
</dbReference>
<dbReference type="Pfam" id="PF03221">
    <property type="entry name" value="HTH_Tnp_Tc5"/>
    <property type="match status" value="1"/>
</dbReference>
<evidence type="ECO:0000256" key="2">
    <source>
        <dbReference type="ARBA" id="ARBA00023125"/>
    </source>
</evidence>
<proteinExistence type="predicted"/>
<evidence type="ECO:0000256" key="1">
    <source>
        <dbReference type="ARBA" id="ARBA00004123"/>
    </source>
</evidence>
<dbReference type="Gene3D" id="1.10.10.60">
    <property type="entry name" value="Homeodomain-like"/>
    <property type="match status" value="1"/>
</dbReference>
<protein>
    <recommendedName>
        <fullName evidence="3">HTH CENPB-type domain-containing protein</fullName>
    </recommendedName>
</protein>
<dbReference type="InterPro" id="IPR006600">
    <property type="entry name" value="HTH_CenpB_DNA-bd_dom"/>
</dbReference>
<dbReference type="GO" id="GO:0003677">
    <property type="term" value="F:DNA binding"/>
    <property type="evidence" value="ECO:0007669"/>
    <property type="project" value="UniProtKB-KW"/>
</dbReference>
<dbReference type="GO" id="GO:0005634">
    <property type="term" value="C:nucleus"/>
    <property type="evidence" value="ECO:0007669"/>
    <property type="project" value="UniProtKB-SubCell"/>
</dbReference>
<evidence type="ECO:0000259" key="3">
    <source>
        <dbReference type="PROSITE" id="PS51253"/>
    </source>
</evidence>
<organism evidence="4 5">
    <name type="scientific">Henosepilachna vigintioctopunctata</name>
    <dbReference type="NCBI Taxonomy" id="420089"/>
    <lineage>
        <taxon>Eukaryota</taxon>
        <taxon>Metazoa</taxon>
        <taxon>Ecdysozoa</taxon>
        <taxon>Arthropoda</taxon>
        <taxon>Hexapoda</taxon>
        <taxon>Insecta</taxon>
        <taxon>Pterygota</taxon>
        <taxon>Neoptera</taxon>
        <taxon>Endopterygota</taxon>
        <taxon>Coleoptera</taxon>
        <taxon>Polyphaga</taxon>
        <taxon>Cucujiformia</taxon>
        <taxon>Coccinelloidea</taxon>
        <taxon>Coccinellidae</taxon>
        <taxon>Epilachninae</taxon>
        <taxon>Epilachnini</taxon>
        <taxon>Henosepilachna</taxon>
    </lineage>
</organism>
<dbReference type="PROSITE" id="PS51253">
    <property type="entry name" value="HTH_CENPB"/>
    <property type="match status" value="1"/>
</dbReference>
<evidence type="ECO:0000313" key="4">
    <source>
        <dbReference type="EMBL" id="KAK9877939.1"/>
    </source>
</evidence>
<sequence>MPISGLTVKAKAENFAKELGLNSFKASDGWLGKFKQSHNINYDKTLKFRREECVVGKPSKERIRVLVVANMDGIEKKLKFIAESSLF</sequence>
<keyword evidence="5" id="KW-1185">Reference proteome</keyword>
<dbReference type="AlphaFoldDB" id="A0AAW1U4Q2"/>
<dbReference type="SUPFAM" id="SSF46689">
    <property type="entry name" value="Homeodomain-like"/>
    <property type="match status" value="1"/>
</dbReference>
<comment type="subcellular location">
    <subcellularLocation>
        <location evidence="1">Nucleus</location>
    </subcellularLocation>
</comment>